<feature type="region of interest" description="Disordered" evidence="1">
    <location>
        <begin position="45"/>
        <end position="74"/>
    </location>
</feature>
<gene>
    <name evidence="2" type="ORF">NEMBOFW57_008463</name>
</gene>
<dbReference type="AlphaFoldDB" id="A0AAD4HU41"/>
<feature type="region of interest" description="Disordered" evidence="1">
    <location>
        <begin position="124"/>
        <end position="143"/>
    </location>
</feature>
<evidence type="ECO:0000313" key="3">
    <source>
        <dbReference type="Proteomes" id="UP001197093"/>
    </source>
</evidence>
<sequence>MRRRAKTPIFSIGQLEDIPRPGNGLGRTSSVDLIAEQYRAVLESRHSSVYSNDPAEPALLPPHDDGDGEDPPLMQRPDSLGYLQDETLIGTPTGMTQLSHPSATSDDGTLVSFQDETVYFKPVSFSPGPESPLPPLSRQTTTDATDDNVSLQICLDLLTRELSSAFAGRPCGSSAGTSALQIWVMIEAYERLRDQMAELSQGNEQARSMEMMFDMWLRALYKIHDTMTGTPAGANDYGADLGTEELD</sequence>
<dbReference type="EMBL" id="JAHCVI010000004">
    <property type="protein sequence ID" value="KAG7286159.1"/>
    <property type="molecule type" value="Genomic_DNA"/>
</dbReference>
<evidence type="ECO:0008006" key="4">
    <source>
        <dbReference type="Google" id="ProtNLM"/>
    </source>
</evidence>
<protein>
    <recommendedName>
        <fullName evidence="4">Mating-type switching protein swi10</fullName>
    </recommendedName>
</protein>
<name>A0AAD4HU41_9PEZI</name>
<accession>A0AAD4HU41</accession>
<reference evidence="2" key="1">
    <citation type="submission" date="2023-02" db="EMBL/GenBank/DDBJ databases">
        <authorList>
            <person name="Palmer J.M."/>
        </authorList>
    </citation>
    <scope>NUCLEOTIDE SEQUENCE</scope>
    <source>
        <strain evidence="2">FW57</strain>
    </source>
</reference>
<proteinExistence type="predicted"/>
<keyword evidence="3" id="KW-1185">Reference proteome</keyword>
<comment type="caution">
    <text evidence="2">The sequence shown here is derived from an EMBL/GenBank/DDBJ whole genome shotgun (WGS) entry which is preliminary data.</text>
</comment>
<evidence type="ECO:0000256" key="1">
    <source>
        <dbReference type="SAM" id="MobiDB-lite"/>
    </source>
</evidence>
<organism evidence="2 3">
    <name type="scientific">Staphylotrichum longicolle</name>
    <dbReference type="NCBI Taxonomy" id="669026"/>
    <lineage>
        <taxon>Eukaryota</taxon>
        <taxon>Fungi</taxon>
        <taxon>Dikarya</taxon>
        <taxon>Ascomycota</taxon>
        <taxon>Pezizomycotina</taxon>
        <taxon>Sordariomycetes</taxon>
        <taxon>Sordariomycetidae</taxon>
        <taxon>Sordariales</taxon>
        <taxon>Chaetomiaceae</taxon>
        <taxon>Staphylotrichum</taxon>
    </lineage>
</organism>
<evidence type="ECO:0000313" key="2">
    <source>
        <dbReference type="EMBL" id="KAG7286159.1"/>
    </source>
</evidence>
<dbReference type="Proteomes" id="UP001197093">
    <property type="component" value="Unassembled WGS sequence"/>
</dbReference>